<protein>
    <submittedName>
        <fullName evidence="5">Lrp/AsnC family transcriptional regulator</fullName>
    </submittedName>
</protein>
<dbReference type="PANTHER" id="PTHR30154">
    <property type="entry name" value="LEUCINE-RESPONSIVE REGULATORY PROTEIN"/>
    <property type="match status" value="1"/>
</dbReference>
<dbReference type="PROSITE" id="PS50956">
    <property type="entry name" value="HTH_ASNC_2"/>
    <property type="match status" value="1"/>
</dbReference>
<name>A0A5C9A5E9_9GAMM</name>
<dbReference type="InterPro" id="IPR019887">
    <property type="entry name" value="Tscrpt_reg_AsnC/Lrp_C"/>
</dbReference>
<keyword evidence="3" id="KW-0804">Transcription</keyword>
<dbReference type="SUPFAM" id="SSF54909">
    <property type="entry name" value="Dimeric alpha+beta barrel"/>
    <property type="match status" value="1"/>
</dbReference>
<dbReference type="PANTHER" id="PTHR30154:SF17">
    <property type="entry name" value="DNA-BINDING TRANSCRIPTIONAL ACTIVATOR DECR"/>
    <property type="match status" value="1"/>
</dbReference>
<evidence type="ECO:0000259" key="4">
    <source>
        <dbReference type="PROSITE" id="PS50956"/>
    </source>
</evidence>
<evidence type="ECO:0000313" key="5">
    <source>
        <dbReference type="EMBL" id="TXS95309.1"/>
    </source>
</evidence>
<gene>
    <name evidence="5" type="ORF">FV139_05265</name>
</gene>
<dbReference type="InterPro" id="IPR036390">
    <property type="entry name" value="WH_DNA-bd_sf"/>
</dbReference>
<dbReference type="InterPro" id="IPR011991">
    <property type="entry name" value="ArsR-like_HTH"/>
</dbReference>
<dbReference type="SUPFAM" id="SSF46785">
    <property type="entry name" value="Winged helix' DNA-binding domain"/>
    <property type="match status" value="1"/>
</dbReference>
<feature type="domain" description="HTH asnC-type" evidence="4">
    <location>
        <begin position="4"/>
        <end position="65"/>
    </location>
</feature>
<dbReference type="Gene3D" id="1.10.10.10">
    <property type="entry name" value="Winged helix-like DNA-binding domain superfamily/Winged helix DNA-binding domain"/>
    <property type="match status" value="1"/>
</dbReference>
<dbReference type="Proteomes" id="UP000321039">
    <property type="component" value="Unassembled WGS sequence"/>
</dbReference>
<dbReference type="InterPro" id="IPR000485">
    <property type="entry name" value="AsnC-type_HTH_dom"/>
</dbReference>
<dbReference type="GO" id="GO:0006355">
    <property type="term" value="P:regulation of DNA-templated transcription"/>
    <property type="evidence" value="ECO:0007669"/>
    <property type="project" value="UniProtKB-ARBA"/>
</dbReference>
<dbReference type="EMBL" id="VRZA01000002">
    <property type="protein sequence ID" value="TXS95309.1"/>
    <property type="molecule type" value="Genomic_DNA"/>
</dbReference>
<comment type="caution">
    <text evidence="5">The sequence shown here is derived from an EMBL/GenBank/DDBJ whole genome shotgun (WGS) entry which is preliminary data.</text>
</comment>
<evidence type="ECO:0000313" key="6">
    <source>
        <dbReference type="Proteomes" id="UP000321039"/>
    </source>
</evidence>
<dbReference type="InterPro" id="IPR036388">
    <property type="entry name" value="WH-like_DNA-bd_sf"/>
</dbReference>
<dbReference type="InterPro" id="IPR019885">
    <property type="entry name" value="Tscrpt_reg_HTH_AsnC-type_CS"/>
</dbReference>
<dbReference type="Pfam" id="PF01037">
    <property type="entry name" value="AsnC_trans_reg"/>
    <property type="match status" value="1"/>
</dbReference>
<dbReference type="CDD" id="cd00090">
    <property type="entry name" value="HTH_ARSR"/>
    <property type="match status" value="1"/>
</dbReference>
<dbReference type="PROSITE" id="PS00519">
    <property type="entry name" value="HTH_ASNC_1"/>
    <property type="match status" value="1"/>
</dbReference>
<evidence type="ECO:0000256" key="1">
    <source>
        <dbReference type="ARBA" id="ARBA00023015"/>
    </source>
</evidence>
<dbReference type="Pfam" id="PF13412">
    <property type="entry name" value="HTH_24"/>
    <property type="match status" value="1"/>
</dbReference>
<dbReference type="InterPro" id="IPR011008">
    <property type="entry name" value="Dimeric_a/b-barrel"/>
</dbReference>
<dbReference type="GO" id="GO:0043565">
    <property type="term" value="F:sequence-specific DNA binding"/>
    <property type="evidence" value="ECO:0007669"/>
    <property type="project" value="InterPro"/>
</dbReference>
<dbReference type="PRINTS" id="PR00033">
    <property type="entry name" value="HTHASNC"/>
</dbReference>
<dbReference type="RefSeq" id="WP_148067220.1">
    <property type="nucleotide sequence ID" value="NZ_VRZA01000002.1"/>
</dbReference>
<dbReference type="GO" id="GO:0043200">
    <property type="term" value="P:response to amino acid"/>
    <property type="evidence" value="ECO:0007669"/>
    <property type="project" value="TreeGrafter"/>
</dbReference>
<dbReference type="AlphaFoldDB" id="A0A5C9A5E9"/>
<dbReference type="SMART" id="SM00344">
    <property type="entry name" value="HTH_ASNC"/>
    <property type="match status" value="1"/>
</dbReference>
<organism evidence="5 6">
    <name type="scientific">Parahaliea maris</name>
    <dbReference type="NCBI Taxonomy" id="2716870"/>
    <lineage>
        <taxon>Bacteria</taxon>
        <taxon>Pseudomonadati</taxon>
        <taxon>Pseudomonadota</taxon>
        <taxon>Gammaproteobacteria</taxon>
        <taxon>Cellvibrionales</taxon>
        <taxon>Halieaceae</taxon>
        <taxon>Parahaliea</taxon>
    </lineage>
</organism>
<evidence type="ECO:0000256" key="2">
    <source>
        <dbReference type="ARBA" id="ARBA00023125"/>
    </source>
</evidence>
<dbReference type="Gene3D" id="3.30.70.920">
    <property type="match status" value="1"/>
</dbReference>
<reference evidence="5 6" key="1">
    <citation type="submission" date="2019-08" db="EMBL/GenBank/DDBJ databases">
        <title>Parahaliea maris sp. nov., isolated from the surface seawater.</title>
        <authorList>
            <person name="Liu Y."/>
        </authorList>
    </citation>
    <scope>NUCLEOTIDE SEQUENCE [LARGE SCALE GENOMIC DNA]</scope>
    <source>
        <strain evidence="5 6">HSLHS9</strain>
    </source>
</reference>
<keyword evidence="2" id="KW-0238">DNA-binding</keyword>
<keyword evidence="1" id="KW-0805">Transcription regulation</keyword>
<proteinExistence type="predicted"/>
<accession>A0A5C9A5E9</accession>
<evidence type="ECO:0000256" key="3">
    <source>
        <dbReference type="ARBA" id="ARBA00023163"/>
    </source>
</evidence>
<dbReference type="GO" id="GO:0005829">
    <property type="term" value="C:cytosol"/>
    <property type="evidence" value="ECO:0007669"/>
    <property type="project" value="TreeGrafter"/>
</dbReference>
<sequence>MLSLDATDRRILELLQGDASLAVADIAERINLSQPPCWRRIKKLEEQGYIERRVAMLNRRKLGLNVVVYTEVKLSANGRQALGDFEAKIRSFPEVTECYVMLGRSDFLLRIVTEDVESYEYFFRHHLSQLPGVQDITSSVALSEVKYTTELPIRDPGAPQ</sequence>
<dbReference type="InterPro" id="IPR019888">
    <property type="entry name" value="Tscrpt_reg_AsnC-like"/>
</dbReference>
<keyword evidence="6" id="KW-1185">Reference proteome</keyword>